<dbReference type="AlphaFoldDB" id="A0A5B8VDD1"/>
<dbReference type="OrthoDB" id="58845at2"/>
<organism evidence="2 3">
    <name type="scientific">Panacibacter ginsenosidivorans</name>
    <dbReference type="NCBI Taxonomy" id="1813871"/>
    <lineage>
        <taxon>Bacteria</taxon>
        <taxon>Pseudomonadati</taxon>
        <taxon>Bacteroidota</taxon>
        <taxon>Chitinophagia</taxon>
        <taxon>Chitinophagales</taxon>
        <taxon>Chitinophagaceae</taxon>
        <taxon>Panacibacter</taxon>
    </lineage>
</organism>
<protein>
    <submittedName>
        <fullName evidence="2">Type I-B CRISPR-associated protein Cas5</fullName>
    </submittedName>
</protein>
<keyword evidence="1" id="KW-0051">Antiviral defense</keyword>
<dbReference type="InterPro" id="IPR013422">
    <property type="entry name" value="CRISPR-assoc_prot_Cas5_N"/>
</dbReference>
<dbReference type="CDD" id="cd09693">
    <property type="entry name" value="Cas5_I"/>
    <property type="match status" value="1"/>
</dbReference>
<reference evidence="2 3" key="1">
    <citation type="journal article" date="2016" name="Int. J. Syst. Evol. Microbiol.">
        <title>Panacibacter ginsenosidivorans gen. nov., sp. nov., with ginsenoside converting activity isolated from soil of a ginseng field.</title>
        <authorList>
            <person name="Siddiqi M.Z."/>
            <person name="Muhammad Shafi S."/>
            <person name="Choi K.D."/>
            <person name="Im W.T."/>
        </authorList>
    </citation>
    <scope>NUCLEOTIDE SEQUENCE [LARGE SCALE GENOMIC DNA]</scope>
    <source>
        <strain evidence="2 3">Gsoil1550</strain>
    </source>
</reference>
<dbReference type="RefSeq" id="WP_147192199.1">
    <property type="nucleotide sequence ID" value="NZ_CP042435.1"/>
</dbReference>
<evidence type="ECO:0000256" key="1">
    <source>
        <dbReference type="ARBA" id="ARBA00023118"/>
    </source>
</evidence>
<sequence length="223" mass="25717">MEVYKIDITSWTASFRYPNLISGVQPTLEVPPISTILGLINAAAGFYLEHKNLELGYYFEYEMEGEDLETIYQISSKYGKPTNNAKSNVINRKFLFNNFLRIYTTDKNIVDYLSQPYFPILLGRMNDLATVTNISQREILDKIEFATEIRGQVIPFKFHLPGQIQALPQYFTNDFPRKNIGTEPFSIISHKVKTFGTSVTAYRDILPNGKEVDIFFHQLSFEN</sequence>
<gene>
    <name evidence="2" type="primary">cas5b</name>
    <name evidence="2" type="ORF">FRZ67_19155</name>
</gene>
<name>A0A5B8VDD1_9BACT</name>
<dbReference type="GO" id="GO:0051607">
    <property type="term" value="P:defense response to virus"/>
    <property type="evidence" value="ECO:0007669"/>
    <property type="project" value="UniProtKB-KW"/>
</dbReference>
<dbReference type="EMBL" id="CP042435">
    <property type="protein sequence ID" value="QEC69322.1"/>
    <property type="molecule type" value="Genomic_DNA"/>
</dbReference>
<keyword evidence="3" id="KW-1185">Reference proteome</keyword>
<dbReference type="NCBIfam" id="TIGR02593">
    <property type="entry name" value="CRISPR_cas5"/>
    <property type="match status" value="1"/>
</dbReference>
<dbReference type="Proteomes" id="UP000321533">
    <property type="component" value="Chromosome"/>
</dbReference>
<dbReference type="KEGG" id="pgin:FRZ67_19155"/>
<dbReference type="InterPro" id="IPR013337">
    <property type="entry name" value="CRISPR-assoc_prot_Cas5_Tneap"/>
</dbReference>
<proteinExistence type="predicted"/>
<dbReference type="NCBIfam" id="TIGR01895">
    <property type="entry name" value="cas_Cas5t"/>
    <property type="match status" value="1"/>
</dbReference>
<evidence type="ECO:0000313" key="3">
    <source>
        <dbReference type="Proteomes" id="UP000321533"/>
    </source>
</evidence>
<evidence type="ECO:0000313" key="2">
    <source>
        <dbReference type="EMBL" id="QEC69322.1"/>
    </source>
</evidence>
<accession>A0A5B8VDD1</accession>